<dbReference type="Gene3D" id="2.30.30.30">
    <property type="match status" value="1"/>
</dbReference>
<dbReference type="PROSITE" id="PS01108">
    <property type="entry name" value="RIBOSOMAL_L24"/>
    <property type="match status" value="1"/>
</dbReference>
<keyword evidence="2 5" id="KW-0689">Ribosomal protein</keyword>
<dbReference type="GO" id="GO:0003735">
    <property type="term" value="F:structural constituent of ribosome"/>
    <property type="evidence" value="ECO:0007669"/>
    <property type="project" value="InterPro"/>
</dbReference>
<reference evidence="8 9" key="1">
    <citation type="submission" date="2019-06" db="EMBL/GenBank/DDBJ databases">
        <title>Sequencing the genomes of 1000 actinobacteria strains.</title>
        <authorList>
            <person name="Klenk H.-P."/>
        </authorList>
    </citation>
    <scope>NUCLEOTIDE SEQUENCE [LARGE SCALE GENOMIC DNA]</scope>
    <source>
        <strain evidence="8 9">DSM 102200</strain>
    </source>
</reference>
<evidence type="ECO:0000256" key="1">
    <source>
        <dbReference type="ARBA" id="ARBA00010618"/>
    </source>
</evidence>
<dbReference type="AlphaFoldDB" id="A0A543CME3"/>
<dbReference type="GO" id="GO:0019843">
    <property type="term" value="F:rRNA binding"/>
    <property type="evidence" value="ECO:0007669"/>
    <property type="project" value="UniProtKB-UniRule"/>
</dbReference>
<accession>A0A543CME3</accession>
<dbReference type="OrthoDB" id="9807419at2"/>
<comment type="function">
    <text evidence="5">One of two assembly initiator proteins, it binds directly to the 5'-end of the 23S rRNA, where it nucleates assembly of the 50S subunit.</text>
</comment>
<evidence type="ECO:0000256" key="5">
    <source>
        <dbReference type="HAMAP-Rule" id="MF_01326"/>
    </source>
</evidence>
<dbReference type="Pfam" id="PF00467">
    <property type="entry name" value="KOW"/>
    <property type="match status" value="1"/>
</dbReference>
<dbReference type="InterPro" id="IPR003256">
    <property type="entry name" value="Ribosomal_uL24"/>
</dbReference>
<dbReference type="SUPFAM" id="SSF50104">
    <property type="entry name" value="Translation proteins SH3-like domain"/>
    <property type="match status" value="1"/>
</dbReference>
<feature type="domain" description="KOW" evidence="7">
    <location>
        <begin position="2"/>
        <end position="29"/>
    </location>
</feature>
<evidence type="ECO:0000256" key="6">
    <source>
        <dbReference type="RuleBase" id="RU003477"/>
    </source>
</evidence>
<evidence type="ECO:0000313" key="8">
    <source>
        <dbReference type="EMBL" id="TQL98097.1"/>
    </source>
</evidence>
<dbReference type="PANTHER" id="PTHR12903">
    <property type="entry name" value="MITOCHONDRIAL RIBOSOMAL PROTEIN L24"/>
    <property type="match status" value="1"/>
</dbReference>
<organism evidence="8 9">
    <name type="scientific">Actinoallomurus bryophytorum</name>
    <dbReference type="NCBI Taxonomy" id="1490222"/>
    <lineage>
        <taxon>Bacteria</taxon>
        <taxon>Bacillati</taxon>
        <taxon>Actinomycetota</taxon>
        <taxon>Actinomycetes</taxon>
        <taxon>Streptosporangiales</taxon>
        <taxon>Thermomonosporaceae</taxon>
        <taxon>Actinoallomurus</taxon>
    </lineage>
</organism>
<evidence type="ECO:0000259" key="7">
    <source>
        <dbReference type="SMART" id="SM00739"/>
    </source>
</evidence>
<dbReference type="InterPro" id="IPR057264">
    <property type="entry name" value="Ribosomal_uL24_C"/>
</dbReference>
<dbReference type="RefSeq" id="WP_141956741.1">
    <property type="nucleotide sequence ID" value="NZ_VFOZ01000001.1"/>
</dbReference>
<dbReference type="InterPro" id="IPR005824">
    <property type="entry name" value="KOW"/>
</dbReference>
<dbReference type="Proteomes" id="UP000316096">
    <property type="component" value="Unassembled WGS sequence"/>
</dbReference>
<name>A0A543CME3_9ACTN</name>
<sequence>MKIKKGDDVIVIAGKDKGATGKVIAADPKRERVVVEGVNMVKRHTKETNQGPRGAKEGGIVTKEGAIHVSKVALAEDGKPTRVGYRIDDDGAKVRISRRSGKDI</sequence>
<dbReference type="GO" id="GO:0006412">
    <property type="term" value="P:translation"/>
    <property type="evidence" value="ECO:0007669"/>
    <property type="project" value="UniProtKB-UniRule"/>
</dbReference>
<evidence type="ECO:0000313" key="9">
    <source>
        <dbReference type="Proteomes" id="UP000316096"/>
    </source>
</evidence>
<keyword evidence="5" id="KW-0699">rRNA-binding</keyword>
<keyword evidence="5" id="KW-0694">RNA-binding</keyword>
<dbReference type="SMART" id="SM00739">
    <property type="entry name" value="KOW"/>
    <property type="match status" value="1"/>
</dbReference>
<dbReference type="InterPro" id="IPR014722">
    <property type="entry name" value="Rib_uL2_dom2"/>
</dbReference>
<dbReference type="InterPro" id="IPR041988">
    <property type="entry name" value="Ribosomal_uL24_KOW"/>
</dbReference>
<dbReference type="NCBIfam" id="TIGR01079">
    <property type="entry name" value="rplX_bact"/>
    <property type="match status" value="1"/>
</dbReference>
<evidence type="ECO:0000256" key="3">
    <source>
        <dbReference type="ARBA" id="ARBA00023274"/>
    </source>
</evidence>
<keyword evidence="9" id="KW-1185">Reference proteome</keyword>
<dbReference type="GO" id="GO:1990904">
    <property type="term" value="C:ribonucleoprotein complex"/>
    <property type="evidence" value="ECO:0007669"/>
    <property type="project" value="UniProtKB-KW"/>
</dbReference>
<comment type="subunit">
    <text evidence="5">Part of the 50S ribosomal subunit.</text>
</comment>
<dbReference type="EMBL" id="VFOZ01000001">
    <property type="protein sequence ID" value="TQL98097.1"/>
    <property type="molecule type" value="Genomic_DNA"/>
</dbReference>
<proteinExistence type="inferred from homology"/>
<dbReference type="InterPro" id="IPR005825">
    <property type="entry name" value="Ribosomal_uL24_CS"/>
</dbReference>
<comment type="similarity">
    <text evidence="1 5 6">Belongs to the universal ribosomal protein uL24 family.</text>
</comment>
<dbReference type="InterPro" id="IPR008991">
    <property type="entry name" value="Translation_prot_SH3-like_sf"/>
</dbReference>
<comment type="caution">
    <text evidence="8">The sequence shown here is derived from an EMBL/GenBank/DDBJ whole genome shotgun (WGS) entry which is preliminary data.</text>
</comment>
<dbReference type="GO" id="GO:0005840">
    <property type="term" value="C:ribosome"/>
    <property type="evidence" value="ECO:0007669"/>
    <property type="project" value="UniProtKB-KW"/>
</dbReference>
<keyword evidence="3 5" id="KW-0687">Ribonucleoprotein</keyword>
<dbReference type="Pfam" id="PF17136">
    <property type="entry name" value="ribosomal_L24"/>
    <property type="match status" value="1"/>
</dbReference>
<dbReference type="HAMAP" id="MF_01326_B">
    <property type="entry name" value="Ribosomal_uL24_B"/>
    <property type="match status" value="1"/>
</dbReference>
<dbReference type="CDD" id="cd06089">
    <property type="entry name" value="KOW_RPL26"/>
    <property type="match status" value="1"/>
</dbReference>
<gene>
    <name evidence="5" type="primary">rplX</name>
    <name evidence="8" type="ORF">FB559_3714</name>
</gene>
<comment type="function">
    <text evidence="5">One of the proteins that surrounds the polypeptide exit tunnel on the outside of the subunit.</text>
</comment>
<evidence type="ECO:0000256" key="2">
    <source>
        <dbReference type="ARBA" id="ARBA00022980"/>
    </source>
</evidence>
<evidence type="ECO:0000256" key="4">
    <source>
        <dbReference type="ARBA" id="ARBA00035206"/>
    </source>
</evidence>
<protein>
    <recommendedName>
        <fullName evidence="4 5">Large ribosomal subunit protein uL24</fullName>
    </recommendedName>
</protein>